<dbReference type="Proteomes" id="UP000828941">
    <property type="component" value="Chromosome 1"/>
</dbReference>
<proteinExistence type="predicted"/>
<organism evidence="1 2">
    <name type="scientific">Bauhinia variegata</name>
    <name type="common">Purple orchid tree</name>
    <name type="synonym">Phanera variegata</name>
    <dbReference type="NCBI Taxonomy" id="167791"/>
    <lineage>
        <taxon>Eukaryota</taxon>
        <taxon>Viridiplantae</taxon>
        <taxon>Streptophyta</taxon>
        <taxon>Embryophyta</taxon>
        <taxon>Tracheophyta</taxon>
        <taxon>Spermatophyta</taxon>
        <taxon>Magnoliopsida</taxon>
        <taxon>eudicotyledons</taxon>
        <taxon>Gunneridae</taxon>
        <taxon>Pentapetalae</taxon>
        <taxon>rosids</taxon>
        <taxon>fabids</taxon>
        <taxon>Fabales</taxon>
        <taxon>Fabaceae</taxon>
        <taxon>Cercidoideae</taxon>
        <taxon>Cercideae</taxon>
        <taxon>Bauhiniinae</taxon>
        <taxon>Bauhinia</taxon>
    </lineage>
</organism>
<comment type="caution">
    <text evidence="1">The sequence shown here is derived from an EMBL/GenBank/DDBJ whole genome shotgun (WGS) entry which is preliminary data.</text>
</comment>
<name>A0ACB9Q854_BAUVA</name>
<protein>
    <submittedName>
        <fullName evidence="1">Uncharacterized protein</fullName>
    </submittedName>
</protein>
<accession>A0ACB9Q854</accession>
<keyword evidence="2" id="KW-1185">Reference proteome</keyword>
<gene>
    <name evidence="1" type="ORF">L6164_000506</name>
</gene>
<sequence length="649" mass="73067">MEEEVDDKACMLQDSLDLQAAEKSFYDVLGEKYPPSPEPNPSLVNQNDGVLDDDFSGNYGTFLGNYADVSGIVAENSLLQNPGGFPSKGLQGNSISKSSYTSSNSVMSSVEGPVDSPNSLTSESQSIWQFMKGMEEASKFLPSGNELFGNLDVTLFPKEPKVGPVDKSVKVEKEEGEYSSGRSHGRKHSHQQVEGFEEERNSKQAAVYTEPTLRSNMFDIVLLHSAGEGKVHFSARREALQNKTSKTVVPNGQSKVSNGGKGRGKKQNGKKEVVDLRTLLVLCAQAVAADDHRNAHELLRQIRQHSSPFGDGNQRLAHIFADGLEARLAGTGSQIYKGLISKRRSTSDLLKAYYLFLAACPFRKITDFITNFTVRTSAENSPRVHVIDFGILYGFNWPTLIQRSSWREGGPPKIRITGIDYPQPGFRPAERVEETGRRLATYADTFNVPFEYTAIAKKWETIQLEDLKIDRDEFLVVTCLYRGKNLLDESVAVDSPRNVFLNLVRKINPNLFIHGITNGAFNAPFFVTRFREALFHYSSLFDMLETIVPREDWERMLIEKEIFGREALNVIACEGCERVERPETYKQWQARNLRAGFVRQPFSRHVVARAMEKVRTCYHKDFVIDEDNGWLLQGWKGRIIYALSCWKPA</sequence>
<evidence type="ECO:0000313" key="2">
    <source>
        <dbReference type="Proteomes" id="UP000828941"/>
    </source>
</evidence>
<reference evidence="1 2" key="1">
    <citation type="journal article" date="2022" name="DNA Res.">
        <title>Chromosomal-level genome assembly of the orchid tree Bauhinia variegata (Leguminosae; Cercidoideae) supports the allotetraploid origin hypothesis of Bauhinia.</title>
        <authorList>
            <person name="Zhong Y."/>
            <person name="Chen Y."/>
            <person name="Zheng D."/>
            <person name="Pang J."/>
            <person name="Liu Y."/>
            <person name="Luo S."/>
            <person name="Meng S."/>
            <person name="Qian L."/>
            <person name="Wei D."/>
            <person name="Dai S."/>
            <person name="Zhou R."/>
        </authorList>
    </citation>
    <scope>NUCLEOTIDE SEQUENCE [LARGE SCALE GENOMIC DNA]</scope>
    <source>
        <strain evidence="1">BV-YZ2020</strain>
    </source>
</reference>
<dbReference type="EMBL" id="CM039426">
    <property type="protein sequence ID" value="KAI4356484.1"/>
    <property type="molecule type" value="Genomic_DNA"/>
</dbReference>
<evidence type="ECO:0000313" key="1">
    <source>
        <dbReference type="EMBL" id="KAI4356484.1"/>
    </source>
</evidence>